<dbReference type="Pfam" id="PF00534">
    <property type="entry name" value="Glycos_transf_1"/>
    <property type="match status" value="1"/>
</dbReference>
<evidence type="ECO:0000259" key="2">
    <source>
        <dbReference type="Pfam" id="PF13439"/>
    </source>
</evidence>
<dbReference type="InterPro" id="IPR001296">
    <property type="entry name" value="Glyco_trans_1"/>
</dbReference>
<protein>
    <submittedName>
        <fullName evidence="3">Group 1 glycosyl transferase</fullName>
    </submittedName>
</protein>
<dbReference type="InterPro" id="IPR028098">
    <property type="entry name" value="Glyco_trans_4-like_N"/>
</dbReference>
<name>A0A2D1U8S6_9SPHI</name>
<dbReference type="PANTHER" id="PTHR12526:SF630">
    <property type="entry name" value="GLYCOSYLTRANSFERASE"/>
    <property type="match status" value="1"/>
</dbReference>
<dbReference type="Gene3D" id="3.40.50.2000">
    <property type="entry name" value="Glycogen Phosphorylase B"/>
    <property type="match status" value="2"/>
</dbReference>
<keyword evidence="3" id="KW-0808">Transferase</keyword>
<dbReference type="PANTHER" id="PTHR12526">
    <property type="entry name" value="GLYCOSYLTRANSFERASE"/>
    <property type="match status" value="1"/>
</dbReference>
<evidence type="ECO:0000259" key="1">
    <source>
        <dbReference type="Pfam" id="PF00534"/>
    </source>
</evidence>
<dbReference type="KEGG" id="pgs:CPT03_16670"/>
<sequence length="398" mass="44710">MNILILHSSSDLYGASNVLFNVIKVLKNNGNNPIVVLSEEGPLSDKLRNHHIEVHIIRLGILRRKYFSLTGIINRLLILRKADKSLRELIAEKNIKLVYSHTTAVLVGALVAHRLKLKHIWHVLEITTKPLFFVRTMGWLLNKYSTSVITASDAVKAHWSQWVEPKKLKTIYNGLDCSPFTNKTGDLKKELNLSEQTLLIGMIGRVHFWKGQDYFIRIAAEILKIAPNAKFVMAGDAFPGYEYLYKQNQQIIDEKGINDKIFNLGYRTDIVNIMNSLDVFVLPSLLPDPFPTVVLEAMAAGKAIAATRQGGAVEMIADSDSGLLIPIDDAKAAAVKMFQLINSAQERERMGNNAAIRVRKLFSEKAFEMAIIETFTGAPKREPVRKEPVQDISLILQD</sequence>
<dbReference type="Proteomes" id="UP000223749">
    <property type="component" value="Chromosome"/>
</dbReference>
<feature type="domain" description="Glycosyl transferase family 1" evidence="1">
    <location>
        <begin position="187"/>
        <end position="355"/>
    </location>
</feature>
<dbReference type="SUPFAM" id="SSF53756">
    <property type="entry name" value="UDP-Glycosyltransferase/glycogen phosphorylase"/>
    <property type="match status" value="1"/>
</dbReference>
<dbReference type="CDD" id="cd03801">
    <property type="entry name" value="GT4_PimA-like"/>
    <property type="match status" value="1"/>
</dbReference>
<dbReference type="AlphaFoldDB" id="A0A2D1U8S6"/>
<organism evidence="3 4">
    <name type="scientific">Pedobacter ginsengisoli</name>
    <dbReference type="NCBI Taxonomy" id="363852"/>
    <lineage>
        <taxon>Bacteria</taxon>
        <taxon>Pseudomonadati</taxon>
        <taxon>Bacteroidota</taxon>
        <taxon>Sphingobacteriia</taxon>
        <taxon>Sphingobacteriales</taxon>
        <taxon>Sphingobacteriaceae</taxon>
        <taxon>Pedobacter</taxon>
    </lineage>
</organism>
<gene>
    <name evidence="3" type="ORF">CPT03_16670</name>
</gene>
<reference evidence="3 4" key="1">
    <citation type="submission" date="2017-10" db="EMBL/GenBank/DDBJ databases">
        <title>Whole genome of Pedobacter ginsengisoli T01R-27 isolated from tomato rhizosphere.</title>
        <authorList>
            <person name="Weon H.-Y."/>
            <person name="Lee S.A."/>
            <person name="Sang M.K."/>
            <person name="Song J."/>
        </authorList>
    </citation>
    <scope>NUCLEOTIDE SEQUENCE [LARGE SCALE GENOMIC DNA]</scope>
    <source>
        <strain evidence="3 4">T01R-27</strain>
    </source>
</reference>
<evidence type="ECO:0000313" key="3">
    <source>
        <dbReference type="EMBL" id="ATP57980.1"/>
    </source>
</evidence>
<dbReference type="GO" id="GO:0016757">
    <property type="term" value="F:glycosyltransferase activity"/>
    <property type="evidence" value="ECO:0007669"/>
    <property type="project" value="InterPro"/>
</dbReference>
<dbReference type="RefSeq" id="WP_099439888.1">
    <property type="nucleotide sequence ID" value="NZ_CP024091.1"/>
</dbReference>
<dbReference type="EMBL" id="CP024091">
    <property type="protein sequence ID" value="ATP57980.1"/>
    <property type="molecule type" value="Genomic_DNA"/>
</dbReference>
<keyword evidence="4" id="KW-1185">Reference proteome</keyword>
<dbReference type="OrthoDB" id="9806653at2"/>
<proteinExistence type="predicted"/>
<evidence type="ECO:0000313" key="4">
    <source>
        <dbReference type="Proteomes" id="UP000223749"/>
    </source>
</evidence>
<dbReference type="Pfam" id="PF13439">
    <property type="entry name" value="Glyco_transf_4"/>
    <property type="match status" value="1"/>
</dbReference>
<feature type="domain" description="Glycosyltransferase subfamily 4-like N-terminal" evidence="2">
    <location>
        <begin position="14"/>
        <end position="177"/>
    </location>
</feature>
<accession>A0A2D1U8S6</accession>